<dbReference type="SUPFAM" id="SSF52467">
    <property type="entry name" value="DHS-like NAD/FAD-binding domain"/>
    <property type="match status" value="1"/>
</dbReference>
<proteinExistence type="predicted"/>
<evidence type="ECO:0000313" key="1">
    <source>
        <dbReference type="EMBL" id="MFB9686487.1"/>
    </source>
</evidence>
<dbReference type="Gene3D" id="3.40.50.1220">
    <property type="entry name" value="TPP-binding domain"/>
    <property type="match status" value="1"/>
</dbReference>
<keyword evidence="2" id="KW-1185">Reference proteome</keyword>
<organism evidence="1 2">
    <name type="scientific">Amycolatopsis plumensis</name>
    <dbReference type="NCBI Taxonomy" id="236508"/>
    <lineage>
        <taxon>Bacteria</taxon>
        <taxon>Bacillati</taxon>
        <taxon>Actinomycetota</taxon>
        <taxon>Actinomycetes</taxon>
        <taxon>Pseudonocardiales</taxon>
        <taxon>Pseudonocardiaceae</taxon>
        <taxon>Amycolatopsis</taxon>
    </lineage>
</organism>
<reference evidence="1 2" key="1">
    <citation type="submission" date="2024-09" db="EMBL/GenBank/DDBJ databases">
        <authorList>
            <person name="Sun Q."/>
            <person name="Mori K."/>
        </authorList>
    </citation>
    <scope>NUCLEOTIDE SEQUENCE [LARGE SCALE GENOMIC DNA]</scope>
    <source>
        <strain evidence="1 2">JCM 13852</strain>
    </source>
</reference>
<name>A0ABV5U515_9PSEU</name>
<sequence length="282" mass="29730">MTDLVSVLVRELARDGVRQASGVVGAGNFLAVAGLIRHGVDYVAARPARQPAEVDAVLHRLATARRPLVLAGLGAWRSGAAKVLQDLAARVGGLLTNGLFGDSRWSIGVCGGFASPVAADLIGQAGLEIEADATDAATALLDAIDAAELVRTDWRDVAEPMLAGVGWAQEPYTDVSATERIDPRTLSLELAGILPAERTVVLDGGHFIAWSFMYWPMPDPTATEFPDTDSAEMAAALGAQWCAAGMPGSLVRDCKIVREVVAPFLAELRADADRQARRRPGP</sequence>
<evidence type="ECO:0000313" key="2">
    <source>
        <dbReference type="Proteomes" id="UP001589535"/>
    </source>
</evidence>
<dbReference type="Proteomes" id="UP001589535">
    <property type="component" value="Unassembled WGS sequence"/>
</dbReference>
<accession>A0ABV5U515</accession>
<dbReference type="RefSeq" id="WP_378195730.1">
    <property type="nucleotide sequence ID" value="NZ_JBHMBK010000014.1"/>
</dbReference>
<dbReference type="EMBL" id="JBHMBK010000014">
    <property type="protein sequence ID" value="MFB9686487.1"/>
    <property type="molecule type" value="Genomic_DNA"/>
</dbReference>
<dbReference type="InterPro" id="IPR029035">
    <property type="entry name" value="DHS-like_NAD/FAD-binding_dom"/>
</dbReference>
<comment type="caution">
    <text evidence="1">The sequence shown here is derived from an EMBL/GenBank/DDBJ whole genome shotgun (WGS) entry which is preliminary data.</text>
</comment>
<protein>
    <submittedName>
        <fullName evidence="1">Uncharacterized protein</fullName>
    </submittedName>
</protein>
<gene>
    <name evidence="1" type="ORF">ACFFTO_20015</name>
</gene>